<dbReference type="Pfam" id="PF03948">
    <property type="entry name" value="Ribosomal_L9_C"/>
    <property type="match status" value="1"/>
</dbReference>
<accession>A0A1X6WPK0</accession>
<dbReference type="GO" id="GO:1990904">
    <property type="term" value="C:ribonucleoprotein complex"/>
    <property type="evidence" value="ECO:0007669"/>
    <property type="project" value="UniProtKB-KW"/>
</dbReference>
<organism evidence="10 11">
    <name type="scientific">Vagococcus fluvialis bH819</name>
    <dbReference type="NCBI Taxonomy" id="1255619"/>
    <lineage>
        <taxon>Bacteria</taxon>
        <taxon>Bacillati</taxon>
        <taxon>Bacillota</taxon>
        <taxon>Bacilli</taxon>
        <taxon>Lactobacillales</taxon>
        <taxon>Enterococcaceae</taxon>
        <taxon>Vagococcus</taxon>
    </lineage>
</organism>
<dbReference type="RefSeq" id="WP_086951897.1">
    <property type="nucleotide sequence ID" value="NZ_FWFD01000014.1"/>
</dbReference>
<dbReference type="Gene3D" id="3.10.430.100">
    <property type="entry name" value="Ribosomal protein L9, C-terminal domain"/>
    <property type="match status" value="1"/>
</dbReference>
<dbReference type="GO" id="GO:0005840">
    <property type="term" value="C:ribosome"/>
    <property type="evidence" value="ECO:0007669"/>
    <property type="project" value="UniProtKB-KW"/>
</dbReference>
<dbReference type="HAMAP" id="MF_00503">
    <property type="entry name" value="Ribosomal_bL9"/>
    <property type="match status" value="1"/>
</dbReference>
<dbReference type="InterPro" id="IPR020069">
    <property type="entry name" value="Ribosomal_bL9_C"/>
</dbReference>
<dbReference type="FunFam" id="3.40.5.10:FF:000002">
    <property type="entry name" value="50S ribosomal protein L9"/>
    <property type="match status" value="1"/>
</dbReference>
<gene>
    <name evidence="8" type="primary">rplI</name>
    <name evidence="10" type="ORF">FM121_09250</name>
</gene>
<dbReference type="AlphaFoldDB" id="A0A1X6WPK0"/>
<dbReference type="GO" id="GO:0019843">
    <property type="term" value="F:rRNA binding"/>
    <property type="evidence" value="ECO:0007669"/>
    <property type="project" value="UniProtKB-UniRule"/>
</dbReference>
<evidence type="ECO:0000256" key="6">
    <source>
        <dbReference type="ARBA" id="ARBA00023274"/>
    </source>
</evidence>
<dbReference type="InterPro" id="IPR020594">
    <property type="entry name" value="Ribosomal_bL9_bac/chp"/>
</dbReference>
<dbReference type="InterPro" id="IPR036791">
    <property type="entry name" value="Ribosomal_bL9_C_sf"/>
</dbReference>
<evidence type="ECO:0000259" key="9">
    <source>
        <dbReference type="PROSITE" id="PS00651"/>
    </source>
</evidence>
<proteinExistence type="inferred from homology"/>
<evidence type="ECO:0000313" key="10">
    <source>
        <dbReference type="EMBL" id="SLM86263.1"/>
    </source>
</evidence>
<sequence length="150" mass="16637">MKVIFLQDVNGKGKKGEVKDVAVGYAQNFLLKKGLAVEATAQSLSELKGKTNAKEKEDAEVLEDAKKLRDVIEAEEFEVIIKSKAGEDSRLFGSIPSKQIAEALEKQHGIKIDKRKMDLKQPIKALGYTNVPTKLHKKVTAKLRVHVITE</sequence>
<dbReference type="EMBL" id="FWFD01000014">
    <property type="protein sequence ID" value="SLM86263.1"/>
    <property type="molecule type" value="Genomic_DNA"/>
</dbReference>
<dbReference type="PANTHER" id="PTHR21368">
    <property type="entry name" value="50S RIBOSOMAL PROTEIN L9"/>
    <property type="match status" value="1"/>
</dbReference>
<dbReference type="GO" id="GO:0006412">
    <property type="term" value="P:translation"/>
    <property type="evidence" value="ECO:0007669"/>
    <property type="project" value="UniProtKB-UniRule"/>
</dbReference>
<dbReference type="OrthoDB" id="9788336at2"/>
<dbReference type="PROSITE" id="PS00651">
    <property type="entry name" value="RIBOSOMAL_L9"/>
    <property type="match status" value="1"/>
</dbReference>
<keyword evidence="5 8" id="KW-0689">Ribosomal protein</keyword>
<protein>
    <recommendedName>
        <fullName evidence="7 8">Large ribosomal subunit protein bL9</fullName>
    </recommendedName>
</protein>
<comment type="function">
    <text evidence="1 8">Binds to the 23S rRNA.</text>
</comment>
<dbReference type="SUPFAM" id="SSF55658">
    <property type="entry name" value="L9 N-domain-like"/>
    <property type="match status" value="1"/>
</dbReference>
<evidence type="ECO:0000256" key="2">
    <source>
        <dbReference type="ARBA" id="ARBA00010605"/>
    </source>
</evidence>
<evidence type="ECO:0000256" key="3">
    <source>
        <dbReference type="ARBA" id="ARBA00022730"/>
    </source>
</evidence>
<evidence type="ECO:0000256" key="8">
    <source>
        <dbReference type="HAMAP-Rule" id="MF_00503"/>
    </source>
</evidence>
<keyword evidence="6 8" id="KW-0687">Ribonucleoprotein</keyword>
<dbReference type="NCBIfam" id="TIGR00158">
    <property type="entry name" value="L9"/>
    <property type="match status" value="1"/>
</dbReference>
<dbReference type="InterPro" id="IPR000244">
    <property type="entry name" value="Ribosomal_bL9"/>
</dbReference>
<dbReference type="SUPFAM" id="SSF55653">
    <property type="entry name" value="Ribosomal protein L9 C-domain"/>
    <property type="match status" value="1"/>
</dbReference>
<dbReference type="GO" id="GO:0003735">
    <property type="term" value="F:structural constituent of ribosome"/>
    <property type="evidence" value="ECO:0007669"/>
    <property type="project" value="InterPro"/>
</dbReference>
<keyword evidence="3 8" id="KW-0699">rRNA-binding</keyword>
<dbReference type="FunFam" id="3.10.430.100:FF:000002">
    <property type="entry name" value="50S ribosomal protein L9"/>
    <property type="match status" value="1"/>
</dbReference>
<evidence type="ECO:0000256" key="7">
    <source>
        <dbReference type="ARBA" id="ARBA00035292"/>
    </source>
</evidence>
<feature type="domain" description="Ribosomal protein L9" evidence="9">
    <location>
        <begin position="13"/>
        <end position="40"/>
    </location>
</feature>
<dbReference type="InterPro" id="IPR009027">
    <property type="entry name" value="Ribosomal_bL9/RNase_H1_N"/>
</dbReference>
<evidence type="ECO:0000256" key="5">
    <source>
        <dbReference type="ARBA" id="ARBA00022980"/>
    </source>
</evidence>
<dbReference type="Proteomes" id="UP000195918">
    <property type="component" value="Unassembled WGS sequence"/>
</dbReference>
<keyword evidence="4 8" id="KW-0694">RNA-binding</keyword>
<dbReference type="Gene3D" id="3.40.5.10">
    <property type="entry name" value="Ribosomal protein L9, N-terminal domain"/>
    <property type="match status" value="1"/>
</dbReference>
<evidence type="ECO:0000256" key="1">
    <source>
        <dbReference type="ARBA" id="ARBA00003058"/>
    </source>
</evidence>
<dbReference type="Pfam" id="PF01281">
    <property type="entry name" value="Ribosomal_L9_N"/>
    <property type="match status" value="1"/>
</dbReference>
<dbReference type="InterPro" id="IPR020070">
    <property type="entry name" value="Ribosomal_bL9_N"/>
</dbReference>
<comment type="similarity">
    <text evidence="2 8">Belongs to the bacterial ribosomal protein bL9 family.</text>
</comment>
<dbReference type="InterPro" id="IPR036935">
    <property type="entry name" value="Ribosomal_bL9_N_sf"/>
</dbReference>
<name>A0A1X6WPK0_9ENTE</name>
<reference evidence="11" key="1">
    <citation type="submission" date="2017-02" db="EMBL/GenBank/DDBJ databases">
        <authorList>
            <person name="Dridi B."/>
        </authorList>
    </citation>
    <scope>NUCLEOTIDE SEQUENCE [LARGE SCALE GENOMIC DNA]</scope>
    <source>
        <strain evidence="11">bH819</strain>
    </source>
</reference>
<evidence type="ECO:0000256" key="4">
    <source>
        <dbReference type="ARBA" id="ARBA00022884"/>
    </source>
</evidence>
<evidence type="ECO:0000313" key="11">
    <source>
        <dbReference type="Proteomes" id="UP000195918"/>
    </source>
</evidence>
<keyword evidence="11" id="KW-1185">Reference proteome</keyword>